<gene>
    <name evidence="2" type="ORF">NQ317_000221</name>
</gene>
<comment type="caution">
    <text evidence="2">The sequence shown here is derived from an EMBL/GenBank/DDBJ whole genome shotgun (WGS) entry which is preliminary data.</text>
</comment>
<proteinExistence type="predicted"/>
<evidence type="ECO:0000313" key="2">
    <source>
        <dbReference type="EMBL" id="KAJ8974444.1"/>
    </source>
</evidence>
<name>A0ABQ9J962_9CUCU</name>
<dbReference type="Pfam" id="PF09532">
    <property type="entry name" value="FDF"/>
    <property type="match status" value="1"/>
</dbReference>
<evidence type="ECO:0000313" key="3">
    <source>
        <dbReference type="Proteomes" id="UP001162164"/>
    </source>
</evidence>
<dbReference type="SMART" id="SM01199">
    <property type="entry name" value="FDF"/>
    <property type="match status" value="1"/>
</dbReference>
<keyword evidence="3" id="KW-1185">Reference proteome</keyword>
<dbReference type="PROSITE" id="PS51512">
    <property type="entry name" value="DFDF"/>
    <property type="match status" value="1"/>
</dbReference>
<reference evidence="2" key="1">
    <citation type="journal article" date="2023" name="Insect Mol. Biol.">
        <title>Genome sequencing provides insights into the evolution of gene families encoding plant cell wall-degrading enzymes in longhorned beetles.</title>
        <authorList>
            <person name="Shin N.R."/>
            <person name="Okamura Y."/>
            <person name="Kirsch R."/>
            <person name="Pauchet Y."/>
        </authorList>
    </citation>
    <scope>NUCLEOTIDE SEQUENCE</scope>
    <source>
        <strain evidence="2">MMC_N1</strain>
    </source>
</reference>
<dbReference type="InterPro" id="IPR025762">
    <property type="entry name" value="DFDF"/>
</dbReference>
<protein>
    <recommendedName>
        <fullName evidence="1">DFDF domain-containing protein</fullName>
    </recommendedName>
</protein>
<dbReference type="PANTHER" id="PTHR13612:SF0">
    <property type="entry name" value="ENHANCER OF MRNA-DECAPPING PROTEIN 3"/>
    <property type="match status" value="1"/>
</dbReference>
<dbReference type="Proteomes" id="UP001162164">
    <property type="component" value="Unassembled WGS sequence"/>
</dbReference>
<dbReference type="InterPro" id="IPR019050">
    <property type="entry name" value="FDF_dom"/>
</dbReference>
<evidence type="ECO:0000259" key="1">
    <source>
        <dbReference type="PROSITE" id="PS51512"/>
    </source>
</evidence>
<dbReference type="EMBL" id="JAPWTJ010000994">
    <property type="protein sequence ID" value="KAJ8974444.1"/>
    <property type="molecule type" value="Genomic_DNA"/>
</dbReference>
<dbReference type="PANTHER" id="PTHR13612">
    <property type="entry name" value="ENHANCER OF MRNA-DECAPPING PROTEIN 3"/>
    <property type="match status" value="1"/>
</dbReference>
<dbReference type="InterPro" id="IPR036652">
    <property type="entry name" value="YjeF_N_dom_sf"/>
</dbReference>
<accession>A0ABQ9J962</accession>
<organism evidence="2 3">
    <name type="scientific">Molorchus minor</name>
    <dbReference type="NCBI Taxonomy" id="1323400"/>
    <lineage>
        <taxon>Eukaryota</taxon>
        <taxon>Metazoa</taxon>
        <taxon>Ecdysozoa</taxon>
        <taxon>Arthropoda</taxon>
        <taxon>Hexapoda</taxon>
        <taxon>Insecta</taxon>
        <taxon>Pterygota</taxon>
        <taxon>Neoptera</taxon>
        <taxon>Endopterygota</taxon>
        <taxon>Coleoptera</taxon>
        <taxon>Polyphaga</taxon>
        <taxon>Cucujiformia</taxon>
        <taxon>Chrysomeloidea</taxon>
        <taxon>Cerambycidae</taxon>
        <taxon>Lamiinae</taxon>
        <taxon>Monochamini</taxon>
        <taxon>Molorchus</taxon>
    </lineage>
</organism>
<dbReference type="Gene3D" id="3.40.50.10260">
    <property type="entry name" value="YjeF N-terminal domain"/>
    <property type="match status" value="1"/>
</dbReference>
<sequence length="207" mass="23547">MAQWIGADNIIDLKLIDKQSDNLEAHSTITMAKPLAKIGRTQIHIKIVHPISEKKVKGNGTKVGKDEECFGSPLDYKLSKDFDFEKNLALFNKQALWDELNSQKPDVIKHADKSQPSTVLCFVLFLTHDENVIATVPTNYRQIIVPKQDFCEYVTDDGLIIPSISRSLGEKLWETAERVGLTWEKRTELIGRAATKFLFNYWAEVID</sequence>
<feature type="domain" description="DFDF" evidence="1">
    <location>
        <begin position="70"/>
        <end position="106"/>
    </location>
</feature>